<evidence type="ECO:0000313" key="2">
    <source>
        <dbReference type="EMBL" id="RIE01911.1"/>
    </source>
</evidence>
<dbReference type="Proteomes" id="UP000266340">
    <property type="component" value="Unassembled WGS sequence"/>
</dbReference>
<sequence length="96" mass="10817">MSAEQARKYILWGKKGCSYCERVKGVLAANDQAYAIVDVEGRDDLRDILELKYGTRLVPVVEVQNRESGDGVYEAYVHTELDRFEALFAESAQVEA</sequence>
<evidence type="ECO:0000259" key="1">
    <source>
        <dbReference type="Pfam" id="PF00462"/>
    </source>
</evidence>
<dbReference type="PROSITE" id="PS51354">
    <property type="entry name" value="GLUTAREDOXIN_2"/>
    <property type="match status" value="1"/>
</dbReference>
<organism evidence="2 3">
    <name type="scientific">Cohnella faecalis</name>
    <dbReference type="NCBI Taxonomy" id="2315694"/>
    <lineage>
        <taxon>Bacteria</taxon>
        <taxon>Bacillati</taxon>
        <taxon>Bacillota</taxon>
        <taxon>Bacilli</taxon>
        <taxon>Bacillales</taxon>
        <taxon>Paenibacillaceae</taxon>
        <taxon>Cohnella</taxon>
    </lineage>
</organism>
<name>A0A398CR55_9BACL</name>
<dbReference type="InterPro" id="IPR002109">
    <property type="entry name" value="Glutaredoxin"/>
</dbReference>
<dbReference type="AlphaFoldDB" id="A0A398CR55"/>
<dbReference type="OrthoDB" id="2192230at2"/>
<proteinExistence type="predicted"/>
<dbReference type="Gene3D" id="3.40.30.10">
    <property type="entry name" value="Glutaredoxin"/>
    <property type="match status" value="1"/>
</dbReference>
<gene>
    <name evidence="2" type="ORF">D3H35_14115</name>
</gene>
<comment type="caution">
    <text evidence="2">The sequence shown here is derived from an EMBL/GenBank/DDBJ whole genome shotgun (WGS) entry which is preliminary data.</text>
</comment>
<reference evidence="2 3" key="1">
    <citation type="submission" date="2018-09" db="EMBL/GenBank/DDBJ databases">
        <title>Cohnella cavernae sp. nov., isolated from a karst cave.</title>
        <authorList>
            <person name="Zhu H."/>
        </authorList>
    </citation>
    <scope>NUCLEOTIDE SEQUENCE [LARGE SCALE GENOMIC DNA]</scope>
    <source>
        <strain evidence="2 3">K2E09-144</strain>
    </source>
</reference>
<feature type="domain" description="Glutaredoxin" evidence="1">
    <location>
        <begin position="11"/>
        <end position="65"/>
    </location>
</feature>
<keyword evidence="3" id="KW-1185">Reference proteome</keyword>
<evidence type="ECO:0000313" key="3">
    <source>
        <dbReference type="Proteomes" id="UP000266340"/>
    </source>
</evidence>
<dbReference type="InterPro" id="IPR036249">
    <property type="entry name" value="Thioredoxin-like_sf"/>
</dbReference>
<protein>
    <submittedName>
        <fullName evidence="2">NrdH-redoxin</fullName>
    </submittedName>
</protein>
<dbReference type="Pfam" id="PF00462">
    <property type="entry name" value="Glutaredoxin"/>
    <property type="match status" value="1"/>
</dbReference>
<dbReference type="SUPFAM" id="SSF52833">
    <property type="entry name" value="Thioredoxin-like"/>
    <property type="match status" value="1"/>
</dbReference>
<accession>A0A398CR55</accession>
<dbReference type="EMBL" id="QXJM01000039">
    <property type="protein sequence ID" value="RIE01911.1"/>
    <property type="molecule type" value="Genomic_DNA"/>
</dbReference>